<reference evidence="1 2" key="1">
    <citation type="submission" date="2019-02" db="EMBL/GenBank/DDBJ databases">
        <title>Deep-cultivation of Planctomycetes and their phenomic and genomic characterization uncovers novel biology.</title>
        <authorList>
            <person name="Wiegand S."/>
            <person name="Jogler M."/>
            <person name="Boedeker C."/>
            <person name="Pinto D."/>
            <person name="Vollmers J."/>
            <person name="Rivas-Marin E."/>
            <person name="Kohn T."/>
            <person name="Peeters S.H."/>
            <person name="Heuer A."/>
            <person name="Rast P."/>
            <person name="Oberbeckmann S."/>
            <person name="Bunk B."/>
            <person name="Jeske O."/>
            <person name="Meyerdierks A."/>
            <person name="Storesund J.E."/>
            <person name="Kallscheuer N."/>
            <person name="Luecker S."/>
            <person name="Lage O.M."/>
            <person name="Pohl T."/>
            <person name="Merkel B.J."/>
            <person name="Hornburger P."/>
            <person name="Mueller R.-W."/>
            <person name="Bruemmer F."/>
            <person name="Labrenz M."/>
            <person name="Spormann A.M."/>
            <person name="Op Den Camp H."/>
            <person name="Overmann J."/>
            <person name="Amann R."/>
            <person name="Jetten M.S.M."/>
            <person name="Mascher T."/>
            <person name="Medema M.H."/>
            <person name="Devos D.P."/>
            <person name="Kaster A.-K."/>
            <person name="Ovreas L."/>
            <person name="Rohde M."/>
            <person name="Galperin M.Y."/>
            <person name="Jogler C."/>
        </authorList>
    </citation>
    <scope>NUCLEOTIDE SEQUENCE [LARGE SCALE GENOMIC DNA]</scope>
    <source>
        <strain evidence="1 2">Poly41</strain>
    </source>
</reference>
<organism evidence="1 2">
    <name type="scientific">Novipirellula artificiosorum</name>
    <dbReference type="NCBI Taxonomy" id="2528016"/>
    <lineage>
        <taxon>Bacteria</taxon>
        <taxon>Pseudomonadati</taxon>
        <taxon>Planctomycetota</taxon>
        <taxon>Planctomycetia</taxon>
        <taxon>Pirellulales</taxon>
        <taxon>Pirellulaceae</taxon>
        <taxon>Novipirellula</taxon>
    </lineage>
</organism>
<evidence type="ECO:0000313" key="1">
    <source>
        <dbReference type="EMBL" id="TWU39622.1"/>
    </source>
</evidence>
<dbReference type="Proteomes" id="UP000319143">
    <property type="component" value="Unassembled WGS sequence"/>
</dbReference>
<dbReference type="EMBL" id="SJPV01000003">
    <property type="protein sequence ID" value="TWU39622.1"/>
    <property type="molecule type" value="Genomic_DNA"/>
</dbReference>
<accession>A0A5C6DSL0</accession>
<sequence>MGGYRGERSINKLRTTAFSLLHRLLRSPPPAGVDGYLNTALATALKLHDFQAGA</sequence>
<dbReference type="AlphaFoldDB" id="A0A5C6DSL0"/>
<gene>
    <name evidence="1" type="ORF">Poly41_24770</name>
</gene>
<protein>
    <submittedName>
        <fullName evidence="1">Uncharacterized protein</fullName>
    </submittedName>
</protein>
<evidence type="ECO:0000313" key="2">
    <source>
        <dbReference type="Proteomes" id="UP000319143"/>
    </source>
</evidence>
<name>A0A5C6DSL0_9BACT</name>
<comment type="caution">
    <text evidence="1">The sequence shown here is derived from an EMBL/GenBank/DDBJ whole genome shotgun (WGS) entry which is preliminary data.</text>
</comment>
<proteinExistence type="predicted"/>
<keyword evidence="2" id="KW-1185">Reference proteome</keyword>